<name>A0ABM0YXL9_CAMSA</name>
<dbReference type="InterPro" id="IPR049730">
    <property type="entry name" value="SNF2/RAD54-like_C"/>
</dbReference>
<gene>
    <name evidence="6" type="primary">LOC104784145</name>
</gene>
<reference evidence="5" key="1">
    <citation type="journal article" date="2014" name="Nat. Commun.">
        <title>The emerging biofuel crop Camelina sativa retains a highly undifferentiated hexaploid genome structure.</title>
        <authorList>
            <person name="Kagale S."/>
            <person name="Koh C."/>
            <person name="Nixon J."/>
            <person name="Bollina V."/>
            <person name="Clarke W.E."/>
            <person name="Tuteja R."/>
            <person name="Spillane C."/>
            <person name="Robinson S.J."/>
            <person name="Links M.G."/>
            <person name="Clarke C."/>
            <person name="Higgins E.E."/>
            <person name="Huebert T."/>
            <person name="Sharpe A.G."/>
            <person name="Parkin I.A."/>
        </authorList>
    </citation>
    <scope>NUCLEOTIDE SEQUENCE [LARGE SCALE GENOMIC DNA]</scope>
    <source>
        <strain evidence="5">cv. DH55</strain>
    </source>
</reference>
<evidence type="ECO:0000256" key="2">
    <source>
        <dbReference type="SAM" id="MobiDB-lite"/>
    </source>
</evidence>
<dbReference type="InterPro" id="IPR027417">
    <property type="entry name" value="P-loop_NTPase"/>
</dbReference>
<dbReference type="PROSITE" id="PS51194">
    <property type="entry name" value="HELICASE_CTER"/>
    <property type="match status" value="1"/>
</dbReference>
<dbReference type="Pfam" id="PF00271">
    <property type="entry name" value="Helicase_C"/>
    <property type="match status" value="1"/>
</dbReference>
<evidence type="ECO:0000259" key="4">
    <source>
        <dbReference type="PROSITE" id="PS51194"/>
    </source>
</evidence>
<feature type="domain" description="Helicase ATP-binding" evidence="3">
    <location>
        <begin position="198"/>
        <end position="371"/>
    </location>
</feature>
<dbReference type="GeneID" id="104784145"/>
<dbReference type="InterPro" id="IPR050496">
    <property type="entry name" value="SNF2_RAD54_helicase_repair"/>
</dbReference>
<feature type="region of interest" description="Disordered" evidence="2">
    <location>
        <begin position="835"/>
        <end position="865"/>
    </location>
</feature>
<keyword evidence="1" id="KW-0378">Hydrolase</keyword>
<dbReference type="PANTHER" id="PTHR45629">
    <property type="entry name" value="SNF2/RAD54 FAMILY MEMBER"/>
    <property type="match status" value="1"/>
</dbReference>
<dbReference type="CDD" id="cd18793">
    <property type="entry name" value="SF2_C_SNF"/>
    <property type="match status" value="1"/>
</dbReference>
<proteinExistence type="predicted"/>
<dbReference type="PROSITE" id="PS51192">
    <property type="entry name" value="HELICASE_ATP_BIND_1"/>
    <property type="match status" value="1"/>
</dbReference>
<accession>A0ABM0YXL9</accession>
<keyword evidence="5" id="KW-1185">Reference proteome</keyword>
<evidence type="ECO:0000313" key="6">
    <source>
        <dbReference type="RefSeq" id="XP_010507512.1"/>
    </source>
</evidence>
<dbReference type="InterPro" id="IPR014001">
    <property type="entry name" value="Helicase_ATP-bd"/>
</dbReference>
<dbReference type="SMART" id="SM00490">
    <property type="entry name" value="HELICc"/>
    <property type="match status" value="1"/>
</dbReference>
<organism evidence="5 6">
    <name type="scientific">Camelina sativa</name>
    <name type="common">False flax</name>
    <name type="synonym">Myagrum sativum</name>
    <dbReference type="NCBI Taxonomy" id="90675"/>
    <lineage>
        <taxon>Eukaryota</taxon>
        <taxon>Viridiplantae</taxon>
        <taxon>Streptophyta</taxon>
        <taxon>Embryophyta</taxon>
        <taxon>Tracheophyta</taxon>
        <taxon>Spermatophyta</taxon>
        <taxon>Magnoliopsida</taxon>
        <taxon>eudicotyledons</taxon>
        <taxon>Gunneridae</taxon>
        <taxon>Pentapetalae</taxon>
        <taxon>rosids</taxon>
        <taxon>malvids</taxon>
        <taxon>Brassicales</taxon>
        <taxon>Brassicaceae</taxon>
        <taxon>Camelineae</taxon>
        <taxon>Camelina</taxon>
    </lineage>
</organism>
<dbReference type="SUPFAM" id="SSF52540">
    <property type="entry name" value="P-loop containing nucleoside triphosphate hydrolases"/>
    <property type="match status" value="2"/>
</dbReference>
<reference evidence="6" key="2">
    <citation type="submission" date="2025-08" db="UniProtKB">
        <authorList>
            <consortium name="RefSeq"/>
        </authorList>
    </citation>
    <scope>IDENTIFICATION</scope>
    <source>
        <tissue evidence="6">Leaf</tissue>
    </source>
</reference>
<dbReference type="Gene3D" id="3.40.50.300">
    <property type="entry name" value="P-loop containing nucleotide triphosphate hydrolases"/>
    <property type="match status" value="1"/>
</dbReference>
<dbReference type="PANTHER" id="PTHR45629:SF7">
    <property type="entry name" value="DNA EXCISION REPAIR PROTEIN ERCC-6-RELATED"/>
    <property type="match status" value="1"/>
</dbReference>
<dbReference type="InterPro" id="IPR001650">
    <property type="entry name" value="Helicase_C-like"/>
</dbReference>
<dbReference type="InterPro" id="IPR000330">
    <property type="entry name" value="SNF2_N"/>
</dbReference>
<dbReference type="InterPro" id="IPR038718">
    <property type="entry name" value="SNF2-like_sf"/>
</dbReference>
<dbReference type="Gene3D" id="3.40.50.10810">
    <property type="entry name" value="Tandem AAA-ATPase domain"/>
    <property type="match status" value="1"/>
</dbReference>
<evidence type="ECO:0000256" key="1">
    <source>
        <dbReference type="ARBA" id="ARBA00022801"/>
    </source>
</evidence>
<dbReference type="Pfam" id="PF00176">
    <property type="entry name" value="SNF2-rel_dom"/>
    <property type="match status" value="1"/>
</dbReference>
<dbReference type="Proteomes" id="UP000694864">
    <property type="component" value="Chromosome 1"/>
</dbReference>
<sequence length="912" mass="102263">MEEEDIEILSSSDSEDSGDSYEEESQESEGEIENPECEERPAVSPSSDADRKSKNVNDLLRGNLVVQRQPLLPRVLSVSEGAAVCRKPFKPPCSHGYTSTGQLSRRLSARKRFVPWGSTTPVVVVLPTKLEESPNIEKDEEEEVVCLPPDVEPLILWQSEEDGMSNVTTIMVHSLLVKFLRPHQREGVQFMFDCVSGLHESANINGCILADDMGLGKTLQSITLLYTLLCQGFDGTPMVKKAIIVTPTSLVSNWEAEIKKWVGDRIRLIALCESTRDDVISGIDSFTRPRSALQVLIISYETFRMHSSKFLQSESCDLLICDEAHRLKNDQTLTNRALASLTCKRRVLLSGTPMQNDLEEFFAMVNFTNPGSLGDAAHFRHYYETPIICGREPTATEEEKNLAADRSAELSSKVNQFILRRTNALLSNHLPPKIIEVVCCKMTTLQSTLYNHFISSKNLKRALAENAKQTKVLAYITALKKLCNHPKLIYDTIKSGSPGTVGFENCLEFFPAEMFSGRSGAWTGGDGAWVELSGKMHVLSRLLANLRRKTDDRIVLVSNYTQTLDLFAQLCRERRYPFLRLDGSTTISKRQKLVNQLNDQAKDEFAFLLSSKAGGCGLNLIGANRLVLFDPDWNPANDKQAAARVWRDGQKKRVYVYRFLSTGTIEEKVYQRQMSKEGLQKVIQHEQADNSTRQGNLLSTEDLRDLFSFHGDVRSEIHEKMSCIRCQNDASGTENIEERNENNGDGNACQIDIDQEDIGGFAKDAGCLNLLKNSERQVGTPLEEDLASWGHHFTAKSVPDAILQASAGDEVTFVFTNQVDGKLIPIESNVSPKLVESEEHNRNQTVNKRAFNKPQQRPREPLQPLSLNDTTKRVKLSTYKRLHGTSNIVDAQIQMSLQRPNQVSVNHDDDFV</sequence>
<evidence type="ECO:0000259" key="3">
    <source>
        <dbReference type="PROSITE" id="PS51192"/>
    </source>
</evidence>
<feature type="domain" description="Helicase C-terminal" evidence="4">
    <location>
        <begin position="538"/>
        <end position="696"/>
    </location>
</feature>
<evidence type="ECO:0000313" key="5">
    <source>
        <dbReference type="Proteomes" id="UP000694864"/>
    </source>
</evidence>
<dbReference type="CDD" id="cd18004">
    <property type="entry name" value="DEXHc_RAD54"/>
    <property type="match status" value="1"/>
</dbReference>
<dbReference type="Gene3D" id="1.20.120.850">
    <property type="entry name" value="SWI2/SNF2 ATPases, N-terminal domain"/>
    <property type="match status" value="1"/>
</dbReference>
<dbReference type="SMART" id="SM00487">
    <property type="entry name" value="DEXDc"/>
    <property type="match status" value="1"/>
</dbReference>
<protein>
    <submittedName>
        <fullName evidence="6">Protein CHROMATIN REMODELING 25-like</fullName>
    </submittedName>
</protein>
<feature type="compositionally biased region" description="Acidic residues" evidence="2">
    <location>
        <begin position="1"/>
        <end position="36"/>
    </location>
</feature>
<dbReference type="RefSeq" id="XP_010507512.1">
    <property type="nucleotide sequence ID" value="XM_010509210.2"/>
</dbReference>
<feature type="region of interest" description="Disordered" evidence="2">
    <location>
        <begin position="1"/>
        <end position="55"/>
    </location>
</feature>